<dbReference type="SUPFAM" id="SSF48452">
    <property type="entry name" value="TPR-like"/>
    <property type="match status" value="4"/>
</dbReference>
<evidence type="ECO:0000256" key="1">
    <source>
        <dbReference type="SAM" id="SignalP"/>
    </source>
</evidence>
<feature type="signal peptide" evidence="1">
    <location>
        <begin position="1"/>
        <end position="26"/>
    </location>
</feature>
<dbReference type="InterPro" id="IPR011990">
    <property type="entry name" value="TPR-like_helical_dom_sf"/>
</dbReference>
<organism evidence="2 3">
    <name type="scientific">Sedimentitalea arenosa</name>
    <dbReference type="NCBI Taxonomy" id="2798803"/>
    <lineage>
        <taxon>Bacteria</taxon>
        <taxon>Pseudomonadati</taxon>
        <taxon>Pseudomonadota</taxon>
        <taxon>Alphaproteobacteria</taxon>
        <taxon>Rhodobacterales</taxon>
        <taxon>Paracoccaceae</taxon>
        <taxon>Sedimentitalea</taxon>
    </lineage>
</organism>
<dbReference type="SMART" id="SM00028">
    <property type="entry name" value="TPR"/>
    <property type="match status" value="5"/>
</dbReference>
<dbReference type="PANTHER" id="PTHR12558">
    <property type="entry name" value="CELL DIVISION CYCLE 16,23,27"/>
    <property type="match status" value="1"/>
</dbReference>
<evidence type="ECO:0000313" key="2">
    <source>
        <dbReference type="EMBL" id="MBJ6372517.1"/>
    </source>
</evidence>
<dbReference type="EMBL" id="JAELVR010000009">
    <property type="protein sequence ID" value="MBJ6372517.1"/>
    <property type="molecule type" value="Genomic_DNA"/>
</dbReference>
<dbReference type="PANTHER" id="PTHR12558:SF13">
    <property type="entry name" value="CELL DIVISION CYCLE PROTEIN 27 HOMOLOG"/>
    <property type="match status" value="1"/>
</dbReference>
<keyword evidence="1" id="KW-0732">Signal</keyword>
<dbReference type="Pfam" id="PF14559">
    <property type="entry name" value="TPR_19"/>
    <property type="match status" value="2"/>
</dbReference>
<keyword evidence="3" id="KW-1185">Reference proteome</keyword>
<dbReference type="InterPro" id="IPR019734">
    <property type="entry name" value="TPR_rpt"/>
</dbReference>
<name>A0A8J7J888_9RHOB</name>
<feature type="chain" id="PRO_5035180684" evidence="1">
    <location>
        <begin position="27"/>
        <end position="821"/>
    </location>
</feature>
<dbReference type="Gene3D" id="1.25.40.10">
    <property type="entry name" value="Tetratricopeptide repeat domain"/>
    <property type="match status" value="4"/>
</dbReference>
<reference evidence="2" key="1">
    <citation type="submission" date="2020-12" db="EMBL/GenBank/DDBJ databases">
        <title>Sedimentitalea sp. nov., isolated from sand in Incheon.</title>
        <authorList>
            <person name="Kim W."/>
        </authorList>
    </citation>
    <scope>NUCLEOTIDE SEQUENCE</scope>
    <source>
        <strain evidence="2">CAU 1593</strain>
    </source>
</reference>
<proteinExistence type="predicted"/>
<dbReference type="AlphaFoldDB" id="A0A8J7J888"/>
<accession>A0A8J7J888</accession>
<protein>
    <submittedName>
        <fullName evidence="2">Tetratricopeptide repeat protein</fullName>
    </submittedName>
</protein>
<gene>
    <name evidence="2" type="ORF">JF290_13365</name>
</gene>
<evidence type="ECO:0000313" key="3">
    <source>
        <dbReference type="Proteomes" id="UP000619079"/>
    </source>
</evidence>
<dbReference type="PROSITE" id="PS51257">
    <property type="entry name" value="PROKAR_LIPOPROTEIN"/>
    <property type="match status" value="1"/>
</dbReference>
<dbReference type="Proteomes" id="UP000619079">
    <property type="component" value="Unassembled WGS sequence"/>
</dbReference>
<comment type="caution">
    <text evidence="2">The sequence shown here is derived from an EMBL/GenBank/DDBJ whole genome shotgun (WGS) entry which is preliminary data.</text>
</comment>
<dbReference type="Pfam" id="PF13432">
    <property type="entry name" value="TPR_16"/>
    <property type="match status" value="1"/>
</dbReference>
<sequence length="821" mass="91183">MNRLQSRLSRAGVVFALVATMGITSACDTAEERAEEHYQAGLELLEQGDVNRALVEFRNVFQLNGKHEGARLAYARVQRERGLNQEAYGQYLRLVEQYPDNLEGRRALSEMAVAARNWQEAERHVTKAITLDPNDVRIQSIDNSVKYFHALRDEDPNAQEAAIIKAQALVEQDESLTSAREIVLDDLLRKQDWYAALDVIEEGLAVEPDNFDLYRIRLGIMQQIGDLDGIETQLLDLMDRFPERRTTFKQTLVRFYVSQGNIDGAQEFLRDQATREGATIEDKALLVGFIEQVRGKEAALDEVERLIVEGGEGLAQFRAMRAKLNFEMGETEAAIAEMEAITEGAERNEETRGFEVDLARMLFRENNAVGARALIETVLSEDPSQPDAVKLKANWLIDDDATGDAIVMLREALNQNPEDPDLMSLMAKAYEREGNQDLREEMLSLAVQASGKAPAESIRYASSLAADEKLVAAEGVLIDSLRVNPQNIQILTGLGNLYVQMEDWGRAEDVVDSLEGIGNPEATAQATALTARILTGQDRGEDLTAMLEGMTDDPNMGRNAEIALLRSRLANDGPEAANEYLQELLEKDPDDPALRFIEAGFLAGFNKPDEAEAVFRSLLEEDPNRANVWIALYRMKVQMRDSEGASQVLDEALTALPDNGNLLWAKAGVLERQGDIEGAIAIYEDMYERNSNSLIVANNLASLLATHRTDTESLQRAYTVARRLRESDVPAFQDTFGWISFRRGDHETALDYLNAAATGLPNDVTVQYHYAVNLAALARNQDALEQFKKVSEMIDPVNPPPFADDVASEIARLSGGPASQD</sequence>